<feature type="region of interest" description="Disordered" evidence="1">
    <location>
        <begin position="2494"/>
        <end position="2526"/>
    </location>
</feature>
<feature type="region of interest" description="Disordered" evidence="1">
    <location>
        <begin position="2545"/>
        <end position="2592"/>
    </location>
</feature>
<dbReference type="OrthoDB" id="1540477at2759"/>
<feature type="compositionally biased region" description="Polar residues" evidence="1">
    <location>
        <begin position="2215"/>
        <end position="2226"/>
    </location>
</feature>
<feature type="region of interest" description="Disordered" evidence="1">
    <location>
        <begin position="1948"/>
        <end position="2013"/>
    </location>
</feature>
<feature type="region of interest" description="Disordered" evidence="1">
    <location>
        <begin position="2334"/>
        <end position="2354"/>
    </location>
</feature>
<feature type="compositionally biased region" description="Basic residues" evidence="1">
    <location>
        <begin position="2504"/>
        <end position="2515"/>
    </location>
</feature>
<protein>
    <submittedName>
        <fullName evidence="3">Integrase catalytic core</fullName>
    </submittedName>
</protein>
<dbReference type="CDD" id="cd09272">
    <property type="entry name" value="RNase_HI_RT_Ty1"/>
    <property type="match status" value="1"/>
</dbReference>
<dbReference type="GO" id="GO:0043457">
    <property type="term" value="P:regulation of cellular respiration"/>
    <property type="evidence" value="ECO:0007669"/>
    <property type="project" value="InterPro"/>
</dbReference>
<proteinExistence type="predicted"/>
<feature type="compositionally biased region" description="Basic and acidic residues" evidence="1">
    <location>
        <begin position="2228"/>
        <end position="2240"/>
    </location>
</feature>
<dbReference type="Pfam" id="PF13976">
    <property type="entry name" value="gag_pre-integrs"/>
    <property type="match status" value="1"/>
</dbReference>
<feature type="compositionally biased region" description="Basic and acidic residues" evidence="1">
    <location>
        <begin position="2516"/>
        <end position="2526"/>
    </location>
</feature>
<evidence type="ECO:0000256" key="1">
    <source>
        <dbReference type="SAM" id="MobiDB-lite"/>
    </source>
</evidence>
<feature type="region of interest" description="Disordered" evidence="1">
    <location>
        <begin position="816"/>
        <end position="846"/>
    </location>
</feature>
<dbReference type="InterPro" id="IPR013103">
    <property type="entry name" value="RVT_2"/>
</dbReference>
<dbReference type="InterPro" id="IPR025724">
    <property type="entry name" value="GAG-pre-integrase_dom"/>
</dbReference>
<dbReference type="PANTHER" id="PTHR47188">
    <property type="entry name" value="PROTEIN TAR1"/>
    <property type="match status" value="1"/>
</dbReference>
<feature type="region of interest" description="Disordered" evidence="1">
    <location>
        <begin position="2215"/>
        <end position="2276"/>
    </location>
</feature>
<dbReference type="PANTHER" id="PTHR47188:SF1">
    <property type="entry name" value="PROTEIN TAR1"/>
    <property type="match status" value="1"/>
</dbReference>
<reference evidence="3 4" key="1">
    <citation type="submission" date="2020-12" db="EMBL/GenBank/DDBJ databases">
        <title>Concerted genomic and epigenomic changes stabilize Arabidopsis allopolyploids.</title>
        <authorList>
            <person name="Chen Z."/>
        </authorList>
    </citation>
    <scope>NUCLEOTIDE SEQUENCE [LARGE SCALE GENOMIC DNA]</scope>
    <source>
        <strain evidence="3">As9502</strain>
        <tissue evidence="3">Leaf</tissue>
    </source>
</reference>
<feature type="compositionally biased region" description="Basic residues" evidence="1">
    <location>
        <begin position="222"/>
        <end position="234"/>
    </location>
</feature>
<comment type="caution">
    <text evidence="3">The sequence shown here is derived from an EMBL/GenBank/DDBJ whole genome shotgun (WGS) entry which is preliminary data.</text>
</comment>
<accession>A0A8T1X9W4</accession>
<dbReference type="GO" id="GO:0015074">
    <property type="term" value="P:DNA integration"/>
    <property type="evidence" value="ECO:0007669"/>
    <property type="project" value="InterPro"/>
</dbReference>
<dbReference type="InterPro" id="IPR001584">
    <property type="entry name" value="Integrase_cat-core"/>
</dbReference>
<dbReference type="PROSITE" id="PS50994">
    <property type="entry name" value="INTEGRASE"/>
    <property type="match status" value="1"/>
</dbReference>
<name>A0A8T1X9W4_ARASU</name>
<feature type="compositionally biased region" description="Basic residues" evidence="1">
    <location>
        <begin position="2241"/>
        <end position="2250"/>
    </location>
</feature>
<gene>
    <name evidence="3" type="ORF">ISN44_Un164g000020</name>
</gene>
<organism evidence="3 4">
    <name type="scientific">Arabidopsis suecica</name>
    <name type="common">Swedish thale-cress</name>
    <name type="synonym">Cardaminopsis suecica</name>
    <dbReference type="NCBI Taxonomy" id="45249"/>
    <lineage>
        <taxon>Eukaryota</taxon>
        <taxon>Viridiplantae</taxon>
        <taxon>Streptophyta</taxon>
        <taxon>Embryophyta</taxon>
        <taxon>Tracheophyta</taxon>
        <taxon>Spermatophyta</taxon>
        <taxon>Magnoliopsida</taxon>
        <taxon>eudicotyledons</taxon>
        <taxon>Gunneridae</taxon>
        <taxon>Pentapetalae</taxon>
        <taxon>rosids</taxon>
        <taxon>malvids</taxon>
        <taxon>Brassicales</taxon>
        <taxon>Brassicaceae</taxon>
        <taxon>Camelineae</taxon>
        <taxon>Arabidopsis</taxon>
    </lineage>
</organism>
<dbReference type="AntiFam" id="ANF00034">
    <property type="entry name" value="Antisense to 5.8S rRNA"/>
</dbReference>
<dbReference type="Pfam" id="PF00665">
    <property type="entry name" value="rve"/>
    <property type="match status" value="1"/>
</dbReference>
<feature type="region of interest" description="Disordered" evidence="1">
    <location>
        <begin position="2608"/>
        <end position="2642"/>
    </location>
</feature>
<dbReference type="Pfam" id="PF07727">
    <property type="entry name" value="RVT_2"/>
    <property type="match status" value="1"/>
</dbReference>
<feature type="compositionally biased region" description="Polar residues" evidence="1">
    <location>
        <begin position="1916"/>
        <end position="1925"/>
    </location>
</feature>
<keyword evidence="4" id="KW-1185">Reference proteome</keyword>
<feature type="region of interest" description="Disordered" evidence="1">
    <location>
        <begin position="2894"/>
        <end position="2914"/>
    </location>
</feature>
<dbReference type="InterPro" id="IPR044792">
    <property type="entry name" value="TAR1"/>
</dbReference>
<feature type="compositionally biased region" description="Basic and acidic residues" evidence="1">
    <location>
        <begin position="2251"/>
        <end position="2268"/>
    </location>
</feature>
<evidence type="ECO:0000313" key="4">
    <source>
        <dbReference type="Proteomes" id="UP000694251"/>
    </source>
</evidence>
<feature type="compositionally biased region" description="Basic residues" evidence="1">
    <location>
        <begin position="260"/>
        <end position="269"/>
    </location>
</feature>
<feature type="region of interest" description="Disordered" evidence="1">
    <location>
        <begin position="220"/>
        <end position="269"/>
    </location>
</feature>
<dbReference type="Proteomes" id="UP000694251">
    <property type="component" value="Unassembled WGS sequence"/>
</dbReference>
<dbReference type="EMBL" id="JAEFBJ010000164">
    <property type="protein sequence ID" value="KAG7528659.1"/>
    <property type="molecule type" value="Genomic_DNA"/>
</dbReference>
<sequence>MSKTKNLEFSALNVSGDNYLQWALDIKIALESKNLAECIMENNECEKRSKFKAIAFIRHHLAESLKNQYLTIEDPLDLWVELKNRYDHQKTVLLPKAHYDWKSLRIQDFKSVEEYNSELFKIVSILRLCGEKVTDNDLLEKTYSTFHPNNVVLQQQYRGMKFKTYASLISCLLLAEKNNELLLMNSSIRPPGSTPLPEAHKAEIAEIAKEPRETKETNYVHRGYHGHGRGRGRGGGRSNHNSYGRGNHHGGRGRGNNGRGRGRGIFKPQHKAKSVCHRCGMDNHWAKTCRTSKHLIDAYQEMIKKNPEANLAHLDGDGDFDHEKDDQLDTIAGIASLIEGHGQAHILLSKGTHLEISDALYSPGSKRSLLSFKDIRLNGFHIETKGEGNKEFLNIIEITQGHKKVLETIPALSTGLYYAKIDMIEANMAMNKEFIEKFTLWHDRLGHPGHCMMRKLMTNSKGHTLKEKRVIPKNLTCEACSQGKLIIRPSPAKVNKETLNFLERIQGDICGPIHPPCGTFRYFMVLIDASTRWSYVCLLSTRNQAFARLLAQIIRLRAHFPDFPLKTIRLDNAGEFTSQAFNDYCMSMGVSVEHPVAHVHTQNGLAESFIKRIQLIARPLLMRSKLPVAAWGHAVLHASELIRIRPSSEHRYSPSQLLMGHEPDISHLKTFGCAVYVPIAPPHRTKMGPQRRMGIYVGFDSPTIIKYLEPTTGDLFKARYADCQFNESEFPTLGGETNKLGKDIKEISWNQTSLNWQDPRTLACESEVQKIINLQKLANELPDSFVDPKKVTKSYIPACNAPVRIDIQKGINEIATESNARKKRGRPLGSKDKNPRKSKKGAVGNEVKETIDMAAADPKEPNREVWDANPHGPEGIDENEKSINYIMSGIKWNRKDVDIDEIFAYKVAIEINEDHEPTSILECTQRSDWLKWKEAINVELSSLKKRDVFGPILRTPSEIKPVGHKWVFVRKRNENNEIVRHKARLVAQGFSQRPGIDYEETYSPVVDATTFRFLISLAIREKLDLRLMDVVTAYLYGPLDNEIYMRLPEGIELKDKDKKGSRDQYCIRLNKSLYGLKQSGRMWYNRLSDYLVREGYKNDPISPCIFIKKFANKGFVIIAVYVDDLNILGTSGEIAQTVEYLKKEFEMKDLGKTKFCLGLQLEYVNNGILVHQKAYTEKVLKRFNMDQAHPLSSPMVVRSLGLDSDPFGPKKDEEEVLGPEVPYLSAIGALMYLASHTRPDICFAHDLLLTKTLKTLTLKIAATVHRGTVHAATVHRGYCSSPLLFIADTVHRRYCSSRLLFIAATIHRRYCSSRLLFIAATVHRGYCSSRLLLIAATVHRRYCSSRYCSSSILFIAATVHHGTVHRRHCSSRYCLRFVAAAPQRIRKNPKNLTTSKVIDHTAVTVVDGKDVVVATITHPAVGTTITVDVDPIPAVVEGEDDVAHPLSSPMVVRSLGLDSDPFGPKKDEEEVLGPEVPYLQCHRSVNAAFFKAQLLQHQRPSYLETTQPVSLSSRTAISREIGRSTFYQSSSSRMTCKGMEKFEWYKFGYLSDPHNGKSQTGYVFTHDGTAISWRSMKQTISATSSNHAEILAIHEASRECVWLRSVTQHIRSNCGMDEEKGPTVMYEDNAACIAQLKDGYIKGDRTKHILPKFFFTHDLQRDGEVRVGLWGGSNLSDKGLNLSGSWQQGHSATYNTPRSERRFRRTDLANDTCLWEPKLLLRVGNRAAGACVASSPDSDLEAFSHNPAHGSFAPLAFQPSAMTNSHVPYWWVNNPTLGEFCFTMIGRADIEGSKSNVAMNAWLPQASYPCGNFSDTSSFKFRRSKGSIGHAFTVRIRTENQNQTSFYPFVPHEISVLVELILGHLRYLLTDVPPQPNSPPDNVLRPDRPAEASLGSKNRGCTPPPTHGSFHKVGLESSSTGSSFPADSAKPVPLAVVSLDSRQGHRIPLVRTSSELTVRRPGKAPERAVPSPSPGRHAATRSRRGSSSSSPPTADGFGTGTPEPSPQSQSFSRSYGSILPTSLAYIVPSTRGCSPWRPDAVMSTTGRERHSVLRIFKGRRGRTGHHATCGALPAAGPYLRLSRFQDLHRRPLRPGSRPRFYSDRRALLLIEAWLLPRRPGIGRALQRHPFSGLVDSADERFARQYRCGPPPEFPLASPRSGIVHHLSGPDRHAHTRTLLRRSRSVGGAPARDPANQLPCALRVYSPVDSHTCQTPWSVFQDGSNGEPTGRRPEHADAEARRRCRNPRRSTPRIDRRTGLLRSASDRDASPAPIRFPPDNFKHSLTLFSKSFSSLPRGTCSLSVSRPYLALDGIYRPIGAAFPNNPTRRQRLVVRQGPDTTGLSPSLAPLSRELRPGPSLRTLLQTTIRTPKTSDFQAGLFPVRSPLLRESLTLGHLQLPDRSDRQYQMDHVHHRMSGRSRRPWLGFRPTACGRRALGQKAWGATCVQRLDGSRDSAIHTKYRISLRSSSMREPRYPLPRVVLDFISQHSIRAHTVSGEANASRRYAKPRIRRARDRLRNRPTESGDRWFAGRSVLDRFSGLLATSRAANHPRRRDPNTSPDHSIGRSDGRQIAPPTKNGHAPPPIESRKSSQSVNPYYVWTCNSAGGTTRPIKTRSVSPTEGTSRPVHTKGGPADPSQGRMSFGGTESLRVTVYNFSASEISTGNLFTNANKATNAMSRVRYATQAPDPIIERNIAREVTEKDRCAKDTHKTGSLVSLPADIHFPSKDGCQEHPQKFKAARCRCPWATLTPCSTRDSLGGSMLSNEARPSNLGGWNRCPWGHLGISGAFRIYRHPRPRRIHVSPCHDTPILFGDGVKRCPWGHLGIPCAFPIYRHPKASKNPCHPTHDTPILRDHTAIFVRELLKKLKNCDKTDRRKSRRKNFPAIIPAVGRSDSLSVMPPDNIPRSLPTSGTE</sequence>
<feature type="region of interest" description="Disordered" evidence="1">
    <location>
        <begin position="1873"/>
        <end position="1929"/>
    </location>
</feature>
<evidence type="ECO:0000313" key="3">
    <source>
        <dbReference type="EMBL" id="KAG7528659.1"/>
    </source>
</evidence>
<feature type="domain" description="Integrase catalytic" evidence="2">
    <location>
        <begin position="487"/>
        <end position="662"/>
    </location>
</feature>
<evidence type="ECO:0000259" key="2">
    <source>
        <dbReference type="PROSITE" id="PS50994"/>
    </source>
</evidence>